<dbReference type="CDD" id="cd02440">
    <property type="entry name" value="AdoMet_MTases"/>
    <property type="match status" value="1"/>
</dbReference>
<gene>
    <name evidence="5" type="ORF">F4554_003970</name>
</gene>
<dbReference type="Gene3D" id="3.40.50.150">
    <property type="entry name" value="Vaccinia Virus protein VP39"/>
    <property type="match status" value="1"/>
</dbReference>
<comment type="similarity">
    <text evidence="1">Belongs to the methyltransferase superfamily.</text>
</comment>
<comment type="caution">
    <text evidence="5">The sequence shown here is derived from an EMBL/GenBank/DDBJ whole genome shotgun (WGS) entry which is preliminary data.</text>
</comment>
<proteinExistence type="inferred from homology"/>
<evidence type="ECO:0000313" key="5">
    <source>
        <dbReference type="EMBL" id="NYH91332.1"/>
    </source>
</evidence>
<name>A0A852ZI63_9ACTN</name>
<dbReference type="InterPro" id="IPR013216">
    <property type="entry name" value="Methyltransf_11"/>
</dbReference>
<dbReference type="PANTHER" id="PTHR44942:SF4">
    <property type="entry name" value="METHYLTRANSFERASE TYPE 11 DOMAIN-CONTAINING PROTEIN"/>
    <property type="match status" value="1"/>
</dbReference>
<accession>A0A852ZI63</accession>
<dbReference type="EMBL" id="JACBZH010000001">
    <property type="protein sequence ID" value="NYH91332.1"/>
    <property type="molecule type" value="Genomic_DNA"/>
</dbReference>
<reference evidence="5 6" key="1">
    <citation type="submission" date="2020-07" db="EMBL/GenBank/DDBJ databases">
        <title>Sequencing the genomes of 1000 actinobacteria strains.</title>
        <authorList>
            <person name="Klenk H.-P."/>
        </authorList>
    </citation>
    <scope>NUCLEOTIDE SEQUENCE [LARGE SCALE GENOMIC DNA]</scope>
    <source>
        <strain evidence="5 6">DSM 18448</strain>
    </source>
</reference>
<dbReference type="PANTHER" id="PTHR44942">
    <property type="entry name" value="METHYLTRANSF_11 DOMAIN-CONTAINING PROTEIN"/>
    <property type="match status" value="1"/>
</dbReference>
<dbReference type="Pfam" id="PF08241">
    <property type="entry name" value="Methyltransf_11"/>
    <property type="match status" value="1"/>
</dbReference>
<evidence type="ECO:0000256" key="2">
    <source>
        <dbReference type="ARBA" id="ARBA00022603"/>
    </source>
</evidence>
<dbReference type="RefSeq" id="WP_179788924.1">
    <property type="nucleotide sequence ID" value="NZ_BAAARR010000023.1"/>
</dbReference>
<keyword evidence="3 5" id="KW-0808">Transferase</keyword>
<sequence length="264" mass="29078">MTDDVVATHGRFDSIEEPFHAALDLTLDPRGPDSLFDLVSAMGLPAGSTVVDVGCGRGRQAVELARRFGFTVLGIDPFYRTADASKEAESLGTGAVRFADATAESIPLGDGQVDLIFCRESLMYTDLPVAMSEFSRVLRPGGRGLVYLVLNDSRITDAEISQLWEPLAPSPLRPADVDHALRRGGLTIDQQVDYGSEWGERSQEQDETAGRRLLYAARLLRQPDRYIEQFGQANYDIMLGDCLWHIYRMLGKLTGYAVTFTKPG</sequence>
<dbReference type="Proteomes" id="UP000579605">
    <property type="component" value="Unassembled WGS sequence"/>
</dbReference>
<evidence type="ECO:0000259" key="4">
    <source>
        <dbReference type="Pfam" id="PF08241"/>
    </source>
</evidence>
<evidence type="ECO:0000313" key="6">
    <source>
        <dbReference type="Proteomes" id="UP000579605"/>
    </source>
</evidence>
<organism evidence="5 6">
    <name type="scientific">Actinopolymorpha rutila</name>
    <dbReference type="NCBI Taxonomy" id="446787"/>
    <lineage>
        <taxon>Bacteria</taxon>
        <taxon>Bacillati</taxon>
        <taxon>Actinomycetota</taxon>
        <taxon>Actinomycetes</taxon>
        <taxon>Propionibacteriales</taxon>
        <taxon>Actinopolymorphaceae</taxon>
        <taxon>Actinopolymorpha</taxon>
    </lineage>
</organism>
<dbReference type="InterPro" id="IPR051052">
    <property type="entry name" value="Diverse_substrate_MTase"/>
</dbReference>
<dbReference type="GO" id="GO:0008757">
    <property type="term" value="F:S-adenosylmethionine-dependent methyltransferase activity"/>
    <property type="evidence" value="ECO:0007669"/>
    <property type="project" value="InterPro"/>
</dbReference>
<evidence type="ECO:0000256" key="3">
    <source>
        <dbReference type="ARBA" id="ARBA00022679"/>
    </source>
</evidence>
<keyword evidence="6" id="KW-1185">Reference proteome</keyword>
<dbReference type="InterPro" id="IPR029063">
    <property type="entry name" value="SAM-dependent_MTases_sf"/>
</dbReference>
<dbReference type="AlphaFoldDB" id="A0A852ZI63"/>
<feature type="domain" description="Methyltransferase type 11" evidence="4">
    <location>
        <begin position="51"/>
        <end position="143"/>
    </location>
</feature>
<dbReference type="GO" id="GO:0032259">
    <property type="term" value="P:methylation"/>
    <property type="evidence" value="ECO:0007669"/>
    <property type="project" value="UniProtKB-KW"/>
</dbReference>
<evidence type="ECO:0000256" key="1">
    <source>
        <dbReference type="ARBA" id="ARBA00008361"/>
    </source>
</evidence>
<protein>
    <submittedName>
        <fullName evidence="5">SAM-dependent methyltransferase</fullName>
    </submittedName>
</protein>
<dbReference type="SUPFAM" id="SSF53335">
    <property type="entry name" value="S-adenosyl-L-methionine-dependent methyltransferases"/>
    <property type="match status" value="1"/>
</dbReference>
<keyword evidence="2 5" id="KW-0489">Methyltransferase</keyword>